<dbReference type="Proteomes" id="UP000077098">
    <property type="component" value="Unassembled WGS sequence"/>
</dbReference>
<accession>A0A176XD21</accession>
<sequence length="150" mass="16953">MLEEFIVQAKSNTYVGGGDQSAAPTRPGSHDLSYREGDWHYIDSYFGGTDFIGQEVVWHLGVPVWAMSYYGRILRPDMIDGTTAGEVIQRSLSMLYREGRFLGGFTHPVDDLTYVDTNTGDFNSFTGLERIYRGHVETYRLDYHGGIIKP</sequence>
<dbReference type="InterPro" id="IPR043735">
    <property type="entry name" value="DUF5680"/>
</dbReference>
<dbReference type="EMBL" id="LXPS01000011">
    <property type="protein sequence ID" value="OAE47221.1"/>
    <property type="molecule type" value="Genomic_DNA"/>
</dbReference>
<evidence type="ECO:0000259" key="1">
    <source>
        <dbReference type="Pfam" id="PF18931"/>
    </source>
</evidence>
<reference evidence="2 3" key="1">
    <citation type="submission" date="2016-05" db="EMBL/GenBank/DDBJ databases">
        <authorList>
            <person name="Lavstsen T."/>
            <person name="Jespersen J.S."/>
        </authorList>
    </citation>
    <scope>NUCLEOTIDE SEQUENCE [LARGE SCALE GENOMIC DNA]</scope>
    <source>
        <strain evidence="2 3">KCJ1736</strain>
    </source>
</reference>
<feature type="domain" description="DUF5680" evidence="1">
    <location>
        <begin position="43"/>
        <end position="148"/>
    </location>
</feature>
<gene>
    <name evidence="2" type="ORF">A7J57_14455</name>
</gene>
<evidence type="ECO:0000313" key="3">
    <source>
        <dbReference type="Proteomes" id="UP000077098"/>
    </source>
</evidence>
<protein>
    <submittedName>
        <fullName evidence="2">XRE family transcriptional regulator</fullName>
    </submittedName>
</protein>
<organism evidence="2 3">
    <name type="scientific">Agrobacterium tumefaciens</name>
    <dbReference type="NCBI Taxonomy" id="358"/>
    <lineage>
        <taxon>Bacteria</taxon>
        <taxon>Pseudomonadati</taxon>
        <taxon>Pseudomonadota</taxon>
        <taxon>Alphaproteobacteria</taxon>
        <taxon>Hyphomicrobiales</taxon>
        <taxon>Rhizobiaceae</taxon>
        <taxon>Rhizobium/Agrobacterium group</taxon>
        <taxon>Agrobacterium</taxon>
        <taxon>Agrobacterium tumefaciens complex</taxon>
    </lineage>
</organism>
<evidence type="ECO:0000313" key="2">
    <source>
        <dbReference type="EMBL" id="OAE47221.1"/>
    </source>
</evidence>
<dbReference type="AlphaFoldDB" id="A0A176XD21"/>
<dbReference type="Pfam" id="PF18931">
    <property type="entry name" value="DUF5680"/>
    <property type="match status" value="1"/>
</dbReference>
<name>A0A176XD21_AGRTU</name>
<dbReference type="RefSeq" id="WP_063948993.1">
    <property type="nucleotide sequence ID" value="NZ_CP072308.1"/>
</dbReference>
<proteinExistence type="predicted"/>
<comment type="caution">
    <text evidence="2">The sequence shown here is derived from an EMBL/GenBank/DDBJ whole genome shotgun (WGS) entry which is preliminary data.</text>
</comment>